<evidence type="ECO:0000313" key="1">
    <source>
        <dbReference type="EMBL" id="RIE03872.1"/>
    </source>
</evidence>
<keyword evidence="2" id="KW-1185">Reference proteome</keyword>
<reference evidence="1 2" key="1">
    <citation type="submission" date="2018-09" db="EMBL/GenBank/DDBJ databases">
        <title>Cohnella cavernae sp. nov., isolated from a karst cave.</title>
        <authorList>
            <person name="Zhu H."/>
        </authorList>
    </citation>
    <scope>NUCLEOTIDE SEQUENCE [LARGE SCALE GENOMIC DNA]</scope>
    <source>
        <strain evidence="1 2">K2E09-144</strain>
    </source>
</reference>
<organism evidence="1 2">
    <name type="scientific">Cohnella faecalis</name>
    <dbReference type="NCBI Taxonomy" id="2315694"/>
    <lineage>
        <taxon>Bacteria</taxon>
        <taxon>Bacillati</taxon>
        <taxon>Bacillota</taxon>
        <taxon>Bacilli</taxon>
        <taxon>Bacillales</taxon>
        <taxon>Paenibacillaceae</taxon>
        <taxon>Cohnella</taxon>
    </lineage>
</organism>
<dbReference type="EMBL" id="QXJM01000030">
    <property type="protein sequence ID" value="RIE03872.1"/>
    <property type="molecule type" value="Genomic_DNA"/>
</dbReference>
<dbReference type="AlphaFoldDB" id="A0A398CNH4"/>
<accession>A0A398CNH4</accession>
<dbReference type="Proteomes" id="UP000266340">
    <property type="component" value="Unassembled WGS sequence"/>
</dbReference>
<gene>
    <name evidence="1" type="ORF">D3H35_10000</name>
</gene>
<protein>
    <submittedName>
        <fullName evidence="1">Uncharacterized protein</fullName>
    </submittedName>
</protein>
<name>A0A398CNH4_9BACL</name>
<proteinExistence type="predicted"/>
<sequence>MEEIRKEAKRHYPDLIFYTEGMALLRQSTTSFATTTIFIGYTRIIACPGRTGNVDDVLEPGIGKYAELDDLAQWLEEQRTTVPPGLTIVHQTDSHDSHEWAAFWQGQFHRKLSDLVCTGYTRRWLCSWTAALCLFTARSSQRGLLCPAVANEGSAVVLARKMQLYGCLDERYESVLRGLDERERMASLSAIWRIGRRSGGRLFSGIGYRLEARGSDPQLLDLAGDGKLSVQPRRPHRLFMAPCGVLVLSNTIE</sequence>
<comment type="caution">
    <text evidence="1">The sequence shown here is derived from an EMBL/GenBank/DDBJ whole genome shotgun (WGS) entry which is preliminary data.</text>
</comment>
<evidence type="ECO:0000313" key="2">
    <source>
        <dbReference type="Proteomes" id="UP000266340"/>
    </source>
</evidence>